<organism evidence="1 2">
    <name type="scientific">Colletotrichum incanum</name>
    <name type="common">Soybean anthracnose fungus</name>
    <dbReference type="NCBI Taxonomy" id="1573173"/>
    <lineage>
        <taxon>Eukaryota</taxon>
        <taxon>Fungi</taxon>
        <taxon>Dikarya</taxon>
        <taxon>Ascomycota</taxon>
        <taxon>Pezizomycotina</taxon>
        <taxon>Sordariomycetes</taxon>
        <taxon>Hypocreomycetidae</taxon>
        <taxon>Glomerellales</taxon>
        <taxon>Glomerellaceae</taxon>
        <taxon>Colletotrichum</taxon>
        <taxon>Colletotrichum spaethianum species complex</taxon>
    </lineage>
</organism>
<dbReference type="Proteomes" id="UP000076584">
    <property type="component" value="Unassembled WGS sequence"/>
</dbReference>
<dbReference type="EMBL" id="LFIW01000572">
    <property type="protein sequence ID" value="KZL85743.1"/>
    <property type="molecule type" value="Genomic_DNA"/>
</dbReference>
<evidence type="ECO:0000313" key="1">
    <source>
        <dbReference type="EMBL" id="KZL85743.1"/>
    </source>
</evidence>
<reference evidence="1 2" key="1">
    <citation type="submission" date="2015-06" db="EMBL/GenBank/DDBJ databases">
        <title>Survival trade-offs in plant roots during colonization by closely related pathogenic and mutualistic fungi.</title>
        <authorList>
            <person name="Hacquard S."/>
            <person name="Kracher B."/>
            <person name="Hiruma K."/>
            <person name="Weinman A."/>
            <person name="Muench P."/>
            <person name="Garrido Oter R."/>
            <person name="Ver Loren van Themaat E."/>
            <person name="Dallerey J.-F."/>
            <person name="Damm U."/>
            <person name="Henrissat B."/>
            <person name="Lespinet O."/>
            <person name="Thon M."/>
            <person name="Kemen E."/>
            <person name="McHardy A.C."/>
            <person name="Schulze-Lefert P."/>
            <person name="O'Connell R.J."/>
        </authorList>
    </citation>
    <scope>NUCLEOTIDE SEQUENCE [LARGE SCALE GENOMIC DNA]</scope>
    <source>
        <strain evidence="1 2">MAFF 238704</strain>
    </source>
</reference>
<dbReference type="STRING" id="1573173.A0A162NAU4"/>
<comment type="caution">
    <text evidence="1">The sequence shown here is derived from an EMBL/GenBank/DDBJ whole genome shotgun (WGS) entry which is preliminary data.</text>
</comment>
<dbReference type="AlphaFoldDB" id="A0A162NAU4"/>
<name>A0A162NAU4_COLIC</name>
<evidence type="ECO:0000313" key="2">
    <source>
        <dbReference type="Proteomes" id="UP000076584"/>
    </source>
</evidence>
<proteinExistence type="predicted"/>
<protein>
    <submittedName>
        <fullName evidence="1">Vegetative incompatibility protein het-e-1</fullName>
    </submittedName>
</protein>
<keyword evidence="2" id="KW-1185">Reference proteome</keyword>
<dbReference type="OrthoDB" id="538223at2759"/>
<gene>
    <name evidence="1" type="ORF">CI238_10900</name>
</gene>
<sequence>MAEALGIAGTVLAIAELSAKIGSLCVEYYKAVKNAQDDITRVMEEVHSLGVIANNALDLLKGPRGAELKASGQLVTTVRRAEDLLKQLEFKLRPSTAREVFSRMHILRALKWPFKSKEVEGVIKNIAQCTRTFSIGLQLDMATTVLSIDEKLALDKLPTAPGASYDSQAEELSATCLPNTRVELL</sequence>
<accession>A0A162NAU4</accession>